<dbReference type="PANTHER" id="PTHR12549">
    <property type="entry name" value="JMJC DOMAIN-CONTAINING HISTONE DEMETHYLATION PROTEIN"/>
    <property type="match status" value="1"/>
</dbReference>
<dbReference type="InterPro" id="IPR045109">
    <property type="entry name" value="LSDs-like"/>
</dbReference>
<dbReference type="EMBL" id="JAVHJO010000009">
    <property type="protein sequence ID" value="KAK6537696.1"/>
    <property type="molecule type" value="Genomic_DNA"/>
</dbReference>
<sequence>MNTPLPATPAHQFIQRMTCQSLKKNGADIIQCQSCIERRNDSGGCRFAGFRAFKLLSPDKSQQAAKTNPASSPSSKLQANSSKRKGTSDPGINGTSKRRKLNANPRLPPGLDYQNYALVGDRYQHLPTKKDKGCLFSTNLALGTIQQELSQSNTYIMTKIAPTLKKGITRELEHEKQSKHPDIQHPIIRIAEDPAQRSLCDACATTLFIISYVCHLCGREYCPDCYDDWADNGENPRFETCSRNKTHKKAQLIIAVRACEGEVDSMVNELNNFVQEMERSKEKPDEDCSTYATRRLQDAIFAPVFEFPAGEFDEDSFKRIWGLHGRPIIITNCLERFKLPWDPKYFINNHGNENCTLVQTCPPFNNYTSKVSKFFEQFGQTHTIEALKLKDWPPADNFADVFPELMLDFELALPDAISNFVKHDGVYNLTSRFPEGYNKPDLGPKMYNAFPATVQMDGTIGGTTNLHRDITDAINFMMFATSASDTDGVKHSFENDKDRSPGAIWDIFPIGATKHIRKYLDEKYPNQPTDPFHRQNCYLAQEDLKILYRNYGVQSYRILQRPGDAIMIPAGCAHQVRNIKDCIKVAVDFLSPESVEICEYLLQENRAIVERANSSPLTKKGKESKKMSRIKKEDVLQLWKCLMYYYEGVRGQLWSSRSSDKNSAHKSDFLIKSGANTPQQKKKQHPDNP</sequence>
<dbReference type="SMART" id="SM00558">
    <property type="entry name" value="JmjC"/>
    <property type="match status" value="1"/>
</dbReference>
<comment type="caution">
    <text evidence="6">The sequence shown here is derived from an EMBL/GenBank/DDBJ whole genome shotgun (WGS) entry which is preliminary data.</text>
</comment>
<dbReference type="AlphaFoldDB" id="A0AAV9X7W3"/>
<feature type="region of interest" description="Disordered" evidence="4">
    <location>
        <begin position="657"/>
        <end position="689"/>
    </location>
</feature>
<evidence type="ECO:0000256" key="4">
    <source>
        <dbReference type="SAM" id="MobiDB-lite"/>
    </source>
</evidence>
<dbReference type="GO" id="GO:0000785">
    <property type="term" value="C:chromatin"/>
    <property type="evidence" value="ECO:0007669"/>
    <property type="project" value="TreeGrafter"/>
</dbReference>
<dbReference type="Gene3D" id="2.60.120.650">
    <property type="entry name" value="Cupin"/>
    <property type="match status" value="1"/>
</dbReference>
<evidence type="ECO:0000256" key="3">
    <source>
        <dbReference type="ARBA" id="ARBA00023242"/>
    </source>
</evidence>
<keyword evidence="7" id="KW-1185">Reference proteome</keyword>
<dbReference type="SUPFAM" id="SSF51197">
    <property type="entry name" value="Clavaminate synthase-like"/>
    <property type="match status" value="1"/>
</dbReference>
<keyword evidence="2" id="KW-0479">Metal-binding</keyword>
<dbReference type="PANTHER" id="PTHR12549:SF38">
    <property type="entry name" value="JMJC DOMAIN-CONTAINING HISTONE DEMETHYLASE 2, ISOFORM A"/>
    <property type="match status" value="1"/>
</dbReference>
<name>A0AAV9X7W3_9PEZI</name>
<feature type="compositionally biased region" description="Polar residues" evidence="4">
    <location>
        <begin position="59"/>
        <end position="81"/>
    </location>
</feature>
<dbReference type="GO" id="GO:0003712">
    <property type="term" value="F:transcription coregulator activity"/>
    <property type="evidence" value="ECO:0007669"/>
    <property type="project" value="TreeGrafter"/>
</dbReference>
<feature type="region of interest" description="Disordered" evidence="4">
    <location>
        <begin position="59"/>
        <end position="109"/>
    </location>
</feature>
<dbReference type="InterPro" id="IPR003347">
    <property type="entry name" value="JmjC_dom"/>
</dbReference>
<feature type="compositionally biased region" description="Basic residues" evidence="4">
    <location>
        <begin position="680"/>
        <end position="689"/>
    </location>
</feature>
<evidence type="ECO:0000256" key="2">
    <source>
        <dbReference type="ARBA" id="ARBA00022723"/>
    </source>
</evidence>
<dbReference type="GO" id="GO:0006357">
    <property type="term" value="P:regulation of transcription by RNA polymerase II"/>
    <property type="evidence" value="ECO:0007669"/>
    <property type="project" value="TreeGrafter"/>
</dbReference>
<gene>
    <name evidence="6" type="ORF">TWF694_011867</name>
</gene>
<evidence type="ECO:0000259" key="5">
    <source>
        <dbReference type="PROSITE" id="PS51184"/>
    </source>
</evidence>
<evidence type="ECO:0000256" key="1">
    <source>
        <dbReference type="ARBA" id="ARBA00004123"/>
    </source>
</evidence>
<feature type="compositionally biased region" description="Basic and acidic residues" evidence="4">
    <location>
        <begin position="658"/>
        <end position="669"/>
    </location>
</feature>
<protein>
    <recommendedName>
        <fullName evidence="5">JmjC domain-containing protein</fullName>
    </recommendedName>
</protein>
<organism evidence="6 7">
    <name type="scientific">Orbilia ellipsospora</name>
    <dbReference type="NCBI Taxonomy" id="2528407"/>
    <lineage>
        <taxon>Eukaryota</taxon>
        <taxon>Fungi</taxon>
        <taxon>Dikarya</taxon>
        <taxon>Ascomycota</taxon>
        <taxon>Pezizomycotina</taxon>
        <taxon>Orbiliomycetes</taxon>
        <taxon>Orbiliales</taxon>
        <taxon>Orbiliaceae</taxon>
        <taxon>Orbilia</taxon>
    </lineage>
</organism>
<dbReference type="PROSITE" id="PS51184">
    <property type="entry name" value="JMJC"/>
    <property type="match status" value="1"/>
</dbReference>
<accession>A0AAV9X7W3</accession>
<keyword evidence="3" id="KW-0539">Nucleus</keyword>
<comment type="subcellular location">
    <subcellularLocation>
        <location evidence="1">Nucleus</location>
    </subcellularLocation>
</comment>
<dbReference type="GO" id="GO:0032454">
    <property type="term" value="F:histone H3K9 demethylase activity"/>
    <property type="evidence" value="ECO:0007669"/>
    <property type="project" value="InterPro"/>
</dbReference>
<reference evidence="6 7" key="1">
    <citation type="submission" date="2019-10" db="EMBL/GenBank/DDBJ databases">
        <authorList>
            <person name="Palmer J.M."/>
        </authorList>
    </citation>
    <scope>NUCLEOTIDE SEQUENCE [LARGE SCALE GENOMIC DNA]</scope>
    <source>
        <strain evidence="6 7">TWF694</strain>
    </source>
</reference>
<feature type="domain" description="JmjC" evidence="5">
    <location>
        <begin position="422"/>
        <end position="606"/>
    </location>
</feature>
<proteinExistence type="predicted"/>
<dbReference type="Pfam" id="PF02373">
    <property type="entry name" value="JmjC"/>
    <property type="match status" value="1"/>
</dbReference>
<dbReference type="GO" id="GO:0000118">
    <property type="term" value="C:histone deacetylase complex"/>
    <property type="evidence" value="ECO:0007669"/>
    <property type="project" value="TreeGrafter"/>
</dbReference>
<evidence type="ECO:0000313" key="7">
    <source>
        <dbReference type="Proteomes" id="UP001365542"/>
    </source>
</evidence>
<dbReference type="GO" id="GO:0046872">
    <property type="term" value="F:metal ion binding"/>
    <property type="evidence" value="ECO:0007669"/>
    <property type="project" value="UniProtKB-KW"/>
</dbReference>
<dbReference type="GO" id="GO:0031490">
    <property type="term" value="F:chromatin DNA binding"/>
    <property type="evidence" value="ECO:0007669"/>
    <property type="project" value="TreeGrafter"/>
</dbReference>
<evidence type="ECO:0000313" key="6">
    <source>
        <dbReference type="EMBL" id="KAK6537696.1"/>
    </source>
</evidence>
<dbReference type="Proteomes" id="UP001365542">
    <property type="component" value="Unassembled WGS sequence"/>
</dbReference>